<gene>
    <name evidence="3" type="ORF">Zmor_015550</name>
</gene>
<proteinExistence type="predicted"/>
<keyword evidence="4" id="KW-1185">Reference proteome</keyword>
<dbReference type="AlphaFoldDB" id="A0AA38IGY8"/>
<protein>
    <recommendedName>
        <fullName evidence="2">C2H2-type domain-containing protein</fullName>
    </recommendedName>
</protein>
<dbReference type="InterPro" id="IPR013087">
    <property type="entry name" value="Znf_C2H2_type"/>
</dbReference>
<keyword evidence="1" id="KW-0863">Zinc-finger</keyword>
<evidence type="ECO:0000313" key="3">
    <source>
        <dbReference type="EMBL" id="KAJ3656477.1"/>
    </source>
</evidence>
<feature type="domain" description="C2H2-type" evidence="2">
    <location>
        <begin position="31"/>
        <end position="59"/>
    </location>
</feature>
<evidence type="ECO:0000259" key="2">
    <source>
        <dbReference type="PROSITE" id="PS50157"/>
    </source>
</evidence>
<accession>A0AA38IGY8</accession>
<sequence length="122" mass="15047">MYYCPFKTKWRLSLQYHVTSQHLDDKEIKWHECDKCPYRSKFNSELKKHRDANHSEEAKWYECAKYSYKTKVKSYLVQHVTVHFDQYQCEYCPYKTKRSCYLKTHISHRHLNQIYPDGKNVK</sequence>
<dbReference type="EMBL" id="JALNTZ010000004">
    <property type="protein sequence ID" value="KAJ3656477.1"/>
    <property type="molecule type" value="Genomic_DNA"/>
</dbReference>
<dbReference type="SUPFAM" id="SSF57667">
    <property type="entry name" value="beta-beta-alpha zinc fingers"/>
    <property type="match status" value="2"/>
</dbReference>
<dbReference type="GO" id="GO:0008270">
    <property type="term" value="F:zinc ion binding"/>
    <property type="evidence" value="ECO:0007669"/>
    <property type="project" value="UniProtKB-KW"/>
</dbReference>
<dbReference type="Gene3D" id="3.30.160.60">
    <property type="entry name" value="Classic Zinc Finger"/>
    <property type="match status" value="2"/>
</dbReference>
<dbReference type="PROSITE" id="PS50157">
    <property type="entry name" value="ZINC_FINGER_C2H2_2"/>
    <property type="match status" value="1"/>
</dbReference>
<dbReference type="InterPro" id="IPR036236">
    <property type="entry name" value="Znf_C2H2_sf"/>
</dbReference>
<organism evidence="3 4">
    <name type="scientific">Zophobas morio</name>
    <dbReference type="NCBI Taxonomy" id="2755281"/>
    <lineage>
        <taxon>Eukaryota</taxon>
        <taxon>Metazoa</taxon>
        <taxon>Ecdysozoa</taxon>
        <taxon>Arthropoda</taxon>
        <taxon>Hexapoda</taxon>
        <taxon>Insecta</taxon>
        <taxon>Pterygota</taxon>
        <taxon>Neoptera</taxon>
        <taxon>Endopterygota</taxon>
        <taxon>Coleoptera</taxon>
        <taxon>Polyphaga</taxon>
        <taxon>Cucujiformia</taxon>
        <taxon>Tenebrionidae</taxon>
        <taxon>Zophobas</taxon>
    </lineage>
</organism>
<keyword evidence="1" id="KW-0862">Zinc</keyword>
<evidence type="ECO:0000256" key="1">
    <source>
        <dbReference type="PROSITE-ProRule" id="PRU00042"/>
    </source>
</evidence>
<dbReference type="Proteomes" id="UP001168821">
    <property type="component" value="Unassembled WGS sequence"/>
</dbReference>
<reference evidence="3" key="1">
    <citation type="journal article" date="2023" name="G3 (Bethesda)">
        <title>Whole genome assemblies of Zophobas morio and Tenebrio molitor.</title>
        <authorList>
            <person name="Kaur S."/>
            <person name="Stinson S.A."/>
            <person name="diCenzo G.C."/>
        </authorList>
    </citation>
    <scope>NUCLEOTIDE SEQUENCE</scope>
    <source>
        <strain evidence="3">QUZm001</strain>
    </source>
</reference>
<name>A0AA38IGY8_9CUCU</name>
<evidence type="ECO:0000313" key="4">
    <source>
        <dbReference type="Proteomes" id="UP001168821"/>
    </source>
</evidence>
<dbReference type="SMART" id="SM00355">
    <property type="entry name" value="ZnF_C2H2"/>
    <property type="match status" value="4"/>
</dbReference>
<keyword evidence="1" id="KW-0479">Metal-binding</keyword>
<comment type="caution">
    <text evidence="3">The sequence shown here is derived from an EMBL/GenBank/DDBJ whole genome shotgun (WGS) entry which is preliminary data.</text>
</comment>